<dbReference type="EMBL" id="JACHIA010000007">
    <property type="protein sequence ID" value="MBB6071307.1"/>
    <property type="molecule type" value="Genomic_DNA"/>
</dbReference>
<evidence type="ECO:0000313" key="1">
    <source>
        <dbReference type="EMBL" id="MBB6071307.1"/>
    </source>
</evidence>
<protein>
    <submittedName>
        <fullName evidence="1">Uncharacterized protein</fullName>
    </submittedName>
</protein>
<keyword evidence="2" id="KW-1185">Reference proteome</keyword>
<accession>A0A841GZY0</accession>
<dbReference type="AlphaFoldDB" id="A0A841GZY0"/>
<proteinExistence type="predicted"/>
<dbReference type="RefSeq" id="WP_170034069.1">
    <property type="nucleotide sequence ID" value="NZ_JABDTL010000001.1"/>
</dbReference>
<evidence type="ECO:0000313" key="2">
    <source>
        <dbReference type="Proteomes" id="UP000582837"/>
    </source>
</evidence>
<reference evidence="1 2" key="1">
    <citation type="submission" date="2020-08" db="EMBL/GenBank/DDBJ databases">
        <title>Genomic Encyclopedia of Type Strains, Phase IV (KMG-IV): sequencing the most valuable type-strain genomes for metagenomic binning, comparative biology and taxonomic classification.</title>
        <authorList>
            <person name="Goeker M."/>
        </authorList>
    </citation>
    <scope>NUCLEOTIDE SEQUENCE [LARGE SCALE GENOMIC DNA]</scope>
    <source>
        <strain evidence="1 2">DSM 29007</strain>
    </source>
</reference>
<dbReference type="Proteomes" id="UP000582837">
    <property type="component" value="Unassembled WGS sequence"/>
</dbReference>
<sequence length="86" mass="9499">MACPTITLTGITTEVWDCCRREARRMGVAFPEGDAGGVRHPEADADFAWDSVSATLQVTFTRTPSYIRCEMLEARLREGARMCGAK</sequence>
<gene>
    <name evidence="1" type="ORF">HNQ61_002931</name>
</gene>
<organism evidence="1 2">
    <name type="scientific">Longimicrobium terrae</name>
    <dbReference type="NCBI Taxonomy" id="1639882"/>
    <lineage>
        <taxon>Bacteria</taxon>
        <taxon>Pseudomonadati</taxon>
        <taxon>Gemmatimonadota</taxon>
        <taxon>Longimicrobiia</taxon>
        <taxon>Longimicrobiales</taxon>
        <taxon>Longimicrobiaceae</taxon>
        <taxon>Longimicrobium</taxon>
    </lineage>
</organism>
<comment type="caution">
    <text evidence="1">The sequence shown here is derived from an EMBL/GenBank/DDBJ whole genome shotgun (WGS) entry which is preliminary data.</text>
</comment>
<name>A0A841GZY0_9BACT</name>